<accession>A0A4S4MN68</accession>
<dbReference type="OrthoDB" id="10529821at2759"/>
<organism evidence="1 2">
    <name type="scientific">Antrodiella citrinella</name>
    <dbReference type="NCBI Taxonomy" id="2447956"/>
    <lineage>
        <taxon>Eukaryota</taxon>
        <taxon>Fungi</taxon>
        <taxon>Dikarya</taxon>
        <taxon>Basidiomycota</taxon>
        <taxon>Agaricomycotina</taxon>
        <taxon>Agaricomycetes</taxon>
        <taxon>Polyporales</taxon>
        <taxon>Steccherinaceae</taxon>
        <taxon>Antrodiella</taxon>
    </lineage>
</organism>
<evidence type="ECO:0000313" key="1">
    <source>
        <dbReference type="EMBL" id="THH27352.1"/>
    </source>
</evidence>
<proteinExistence type="predicted"/>
<gene>
    <name evidence="1" type="ORF">EUX98_g6830</name>
</gene>
<evidence type="ECO:0000313" key="2">
    <source>
        <dbReference type="Proteomes" id="UP000308730"/>
    </source>
</evidence>
<name>A0A4S4MN68_9APHY</name>
<dbReference type="EMBL" id="SGPM01000258">
    <property type="protein sequence ID" value="THH27352.1"/>
    <property type="molecule type" value="Genomic_DNA"/>
</dbReference>
<reference evidence="1 2" key="1">
    <citation type="submission" date="2019-02" db="EMBL/GenBank/DDBJ databases">
        <title>Genome sequencing of the rare red list fungi Antrodiella citrinella (Flaviporus citrinellus).</title>
        <authorList>
            <person name="Buettner E."/>
            <person name="Kellner H."/>
        </authorList>
    </citation>
    <scope>NUCLEOTIDE SEQUENCE [LARGE SCALE GENOMIC DNA]</scope>
    <source>
        <strain evidence="1 2">DSM 108506</strain>
    </source>
</reference>
<sequence>MLRFKLERAFSYIRAIPLQRNLQQNRFSSTMASAQPINTTNRLQALRSLMIKPEYNVSALVIPTVDQRK</sequence>
<comment type="caution">
    <text evidence="1">The sequence shown here is derived from an EMBL/GenBank/DDBJ whole genome shotgun (WGS) entry which is preliminary data.</text>
</comment>
<dbReference type="AlphaFoldDB" id="A0A4S4MN68"/>
<keyword evidence="2" id="KW-1185">Reference proteome</keyword>
<dbReference type="Proteomes" id="UP000308730">
    <property type="component" value="Unassembled WGS sequence"/>
</dbReference>
<protein>
    <submittedName>
        <fullName evidence="1">Uncharacterized protein</fullName>
    </submittedName>
</protein>